<accession>A0ABR2G1A9</accession>
<evidence type="ECO:0000256" key="1">
    <source>
        <dbReference type="SAM" id="Phobius"/>
    </source>
</evidence>
<dbReference type="EMBL" id="JBBPBM010000003">
    <property type="protein sequence ID" value="KAK8592826.1"/>
    <property type="molecule type" value="Genomic_DNA"/>
</dbReference>
<proteinExistence type="predicted"/>
<evidence type="ECO:0008006" key="4">
    <source>
        <dbReference type="Google" id="ProtNLM"/>
    </source>
</evidence>
<evidence type="ECO:0000313" key="2">
    <source>
        <dbReference type="EMBL" id="KAK8592826.1"/>
    </source>
</evidence>
<keyword evidence="1" id="KW-1133">Transmembrane helix</keyword>
<organism evidence="2 3">
    <name type="scientific">Hibiscus sabdariffa</name>
    <name type="common">roselle</name>
    <dbReference type="NCBI Taxonomy" id="183260"/>
    <lineage>
        <taxon>Eukaryota</taxon>
        <taxon>Viridiplantae</taxon>
        <taxon>Streptophyta</taxon>
        <taxon>Embryophyta</taxon>
        <taxon>Tracheophyta</taxon>
        <taxon>Spermatophyta</taxon>
        <taxon>Magnoliopsida</taxon>
        <taxon>eudicotyledons</taxon>
        <taxon>Gunneridae</taxon>
        <taxon>Pentapetalae</taxon>
        <taxon>rosids</taxon>
        <taxon>malvids</taxon>
        <taxon>Malvales</taxon>
        <taxon>Malvaceae</taxon>
        <taxon>Malvoideae</taxon>
        <taxon>Hibiscus</taxon>
    </lineage>
</organism>
<sequence>MLVDFLIFGCFAGSTSGSLVTSLLLPFTALNISSKPYASVAVTHRGGVTVGLGLGRIERAEGKERMCSPFDGYNESWTMKGTNTDDGRGNSWRG</sequence>
<keyword evidence="1" id="KW-0812">Transmembrane</keyword>
<dbReference type="Proteomes" id="UP001472677">
    <property type="component" value="Unassembled WGS sequence"/>
</dbReference>
<gene>
    <name evidence="2" type="ORF">V6N12_044920</name>
</gene>
<keyword evidence="3" id="KW-1185">Reference proteome</keyword>
<keyword evidence="1" id="KW-0472">Membrane</keyword>
<evidence type="ECO:0000313" key="3">
    <source>
        <dbReference type="Proteomes" id="UP001472677"/>
    </source>
</evidence>
<protein>
    <recommendedName>
        <fullName evidence="4">Secreted protein</fullName>
    </recommendedName>
</protein>
<comment type="caution">
    <text evidence="2">The sequence shown here is derived from an EMBL/GenBank/DDBJ whole genome shotgun (WGS) entry which is preliminary data.</text>
</comment>
<feature type="transmembrane region" description="Helical" evidence="1">
    <location>
        <begin position="6"/>
        <end position="27"/>
    </location>
</feature>
<name>A0ABR2G1A9_9ROSI</name>
<reference evidence="2 3" key="1">
    <citation type="journal article" date="2024" name="G3 (Bethesda)">
        <title>Genome assembly of Hibiscus sabdariffa L. provides insights into metabolisms of medicinal natural products.</title>
        <authorList>
            <person name="Kim T."/>
        </authorList>
    </citation>
    <scope>NUCLEOTIDE SEQUENCE [LARGE SCALE GENOMIC DNA]</scope>
    <source>
        <strain evidence="2">TK-2024</strain>
        <tissue evidence="2">Old leaves</tissue>
    </source>
</reference>